<reference evidence="5" key="1">
    <citation type="journal article" date="2019" name="Int. J. Syst. Evol. Microbiol.">
        <title>The Global Catalogue of Microorganisms (GCM) 10K type strain sequencing project: providing services to taxonomists for standard genome sequencing and annotation.</title>
        <authorList>
            <consortium name="The Broad Institute Genomics Platform"/>
            <consortium name="The Broad Institute Genome Sequencing Center for Infectious Disease"/>
            <person name="Wu L."/>
            <person name="Ma J."/>
        </authorList>
    </citation>
    <scope>NUCLEOTIDE SEQUENCE [LARGE SCALE GENOMIC DNA]</scope>
    <source>
        <strain evidence="5">JCM 18304</strain>
    </source>
</reference>
<organism evidence="4 5">
    <name type="scientific">Rugosimonospora acidiphila</name>
    <dbReference type="NCBI Taxonomy" id="556531"/>
    <lineage>
        <taxon>Bacteria</taxon>
        <taxon>Bacillati</taxon>
        <taxon>Actinomycetota</taxon>
        <taxon>Actinomycetes</taxon>
        <taxon>Micromonosporales</taxon>
        <taxon>Micromonosporaceae</taxon>
        <taxon>Rugosimonospora</taxon>
    </lineage>
</organism>
<accession>A0ABP9SPN6</accession>
<dbReference type="EMBL" id="BAABJQ010000035">
    <property type="protein sequence ID" value="GAA5198852.1"/>
    <property type="molecule type" value="Genomic_DNA"/>
</dbReference>
<dbReference type="Proteomes" id="UP001501570">
    <property type="component" value="Unassembled WGS sequence"/>
</dbReference>
<dbReference type="InterPro" id="IPR002645">
    <property type="entry name" value="STAS_dom"/>
</dbReference>
<dbReference type="Gene3D" id="3.30.750.24">
    <property type="entry name" value="STAS domain"/>
    <property type="match status" value="1"/>
</dbReference>
<dbReference type="NCBIfam" id="TIGR00377">
    <property type="entry name" value="ant_ant_sig"/>
    <property type="match status" value="1"/>
</dbReference>
<dbReference type="Pfam" id="PF01740">
    <property type="entry name" value="STAS"/>
    <property type="match status" value="1"/>
</dbReference>
<gene>
    <name evidence="4" type="ORF">GCM10023322_73140</name>
</gene>
<evidence type="ECO:0000259" key="3">
    <source>
        <dbReference type="PROSITE" id="PS50801"/>
    </source>
</evidence>
<feature type="domain" description="STAS" evidence="3">
    <location>
        <begin position="8"/>
        <end position="111"/>
    </location>
</feature>
<dbReference type="RefSeq" id="WP_345637652.1">
    <property type="nucleotide sequence ID" value="NZ_BAABJQ010000035.1"/>
</dbReference>
<dbReference type="SUPFAM" id="SSF52091">
    <property type="entry name" value="SpoIIaa-like"/>
    <property type="match status" value="1"/>
</dbReference>
<dbReference type="InterPro" id="IPR036513">
    <property type="entry name" value="STAS_dom_sf"/>
</dbReference>
<dbReference type="PANTHER" id="PTHR33495:SF2">
    <property type="entry name" value="ANTI-SIGMA FACTOR ANTAGONIST TM_1081-RELATED"/>
    <property type="match status" value="1"/>
</dbReference>
<comment type="similarity">
    <text evidence="1 2">Belongs to the anti-sigma-factor antagonist family.</text>
</comment>
<sequence>MTDDSEGLRVERMAAEESALFRLTGYLDLSTVDLLKTTVGPACGGGQEVVLDLSGLSFCDSTGVGALVWLYRRAAAGQGRLVAYAPRKTVREVLRISGVDRIIPVRAATGG</sequence>
<evidence type="ECO:0000313" key="4">
    <source>
        <dbReference type="EMBL" id="GAA5198852.1"/>
    </source>
</evidence>
<protein>
    <recommendedName>
        <fullName evidence="2">Anti-sigma factor antagonist</fullName>
    </recommendedName>
</protein>
<evidence type="ECO:0000256" key="2">
    <source>
        <dbReference type="RuleBase" id="RU003749"/>
    </source>
</evidence>
<keyword evidence="5" id="KW-1185">Reference proteome</keyword>
<dbReference type="CDD" id="cd07043">
    <property type="entry name" value="STAS_anti-anti-sigma_factors"/>
    <property type="match status" value="1"/>
</dbReference>
<evidence type="ECO:0000313" key="5">
    <source>
        <dbReference type="Proteomes" id="UP001501570"/>
    </source>
</evidence>
<proteinExistence type="inferred from homology"/>
<dbReference type="PANTHER" id="PTHR33495">
    <property type="entry name" value="ANTI-SIGMA FACTOR ANTAGONIST TM_1081-RELATED-RELATED"/>
    <property type="match status" value="1"/>
</dbReference>
<dbReference type="PROSITE" id="PS50801">
    <property type="entry name" value="STAS"/>
    <property type="match status" value="1"/>
</dbReference>
<evidence type="ECO:0000256" key="1">
    <source>
        <dbReference type="ARBA" id="ARBA00009013"/>
    </source>
</evidence>
<dbReference type="InterPro" id="IPR003658">
    <property type="entry name" value="Anti-sigma_ant"/>
</dbReference>
<comment type="caution">
    <text evidence="4">The sequence shown here is derived from an EMBL/GenBank/DDBJ whole genome shotgun (WGS) entry which is preliminary data.</text>
</comment>
<name>A0ABP9SPN6_9ACTN</name>